<dbReference type="SUPFAM" id="SSF56219">
    <property type="entry name" value="DNase I-like"/>
    <property type="match status" value="1"/>
</dbReference>
<dbReference type="InterPro" id="IPR036691">
    <property type="entry name" value="Endo/exonu/phosph_ase_sf"/>
</dbReference>
<dbReference type="InterPro" id="IPR047971">
    <property type="entry name" value="ExeM-like"/>
</dbReference>
<dbReference type="EMBL" id="JAHDTB010000015">
    <property type="protein sequence ID" value="MBW8289190.1"/>
    <property type="molecule type" value="Genomic_DNA"/>
</dbReference>
<dbReference type="CDD" id="cd04486">
    <property type="entry name" value="YhcR_OBF_like"/>
    <property type="match status" value="1"/>
</dbReference>
<feature type="domain" description="Endonuclease/exonuclease/phosphatase" evidence="4">
    <location>
        <begin position="303"/>
        <end position="604"/>
    </location>
</feature>
<evidence type="ECO:0000313" key="6">
    <source>
        <dbReference type="Proteomes" id="UP000711178"/>
    </source>
</evidence>
<dbReference type="CDD" id="cd10283">
    <property type="entry name" value="MnuA_DNase1-like"/>
    <property type="match status" value="1"/>
</dbReference>
<evidence type="ECO:0000256" key="3">
    <source>
        <dbReference type="SAM" id="SignalP"/>
    </source>
</evidence>
<proteinExistence type="predicted"/>
<protein>
    <submittedName>
        <fullName evidence="5">ExeM/NucH family extracellular endonuclease</fullName>
    </submittedName>
</protein>
<dbReference type="GeneID" id="89684529"/>
<evidence type="ECO:0000313" key="5">
    <source>
        <dbReference type="EMBL" id="MBW8289190.1"/>
    </source>
</evidence>
<name>A0ABS7FGI9_9NEIS</name>
<feature type="region of interest" description="Disordered" evidence="1">
    <location>
        <begin position="615"/>
        <end position="636"/>
    </location>
</feature>
<feature type="signal peptide" evidence="3">
    <location>
        <begin position="1"/>
        <end position="27"/>
    </location>
</feature>
<keyword evidence="5" id="KW-0378">Hydrolase</keyword>
<dbReference type="Proteomes" id="UP000711178">
    <property type="component" value="Unassembled WGS sequence"/>
</dbReference>
<dbReference type="PANTHER" id="PTHR42834">
    <property type="entry name" value="ENDONUCLEASE/EXONUCLEASE/PHOSPHATASE FAMILY PROTEIN (AFU_ORTHOLOGUE AFUA_3G09210)"/>
    <property type="match status" value="1"/>
</dbReference>
<dbReference type="NCBIfam" id="NF033681">
    <property type="entry name" value="ExeM_NucH_DNase"/>
    <property type="match status" value="1"/>
</dbReference>
<evidence type="ECO:0000256" key="2">
    <source>
        <dbReference type="SAM" id="Phobius"/>
    </source>
</evidence>
<evidence type="ECO:0000259" key="4">
    <source>
        <dbReference type="Pfam" id="PF03372"/>
    </source>
</evidence>
<accession>A0ABS7FGI9</accession>
<feature type="chain" id="PRO_5047252454" evidence="3">
    <location>
        <begin position="28"/>
        <end position="662"/>
    </location>
</feature>
<reference evidence="5 6" key="1">
    <citation type="submission" date="2021-05" db="EMBL/GenBank/DDBJ databases">
        <title>Draft Whole Genome Sequencing Of Biosensor Chromobacterium violaceum Strain CV026 Reveals A Regulatory RNA In Chromobacterium violaceum Phenotype Regulatory Network.</title>
        <authorList>
            <person name="Hong K.W."/>
            <person name="Chan K.G."/>
            <person name="Chang C.-Y."/>
        </authorList>
    </citation>
    <scope>NUCLEOTIDE SEQUENCE [LARGE SCALE GENOMIC DNA]</scope>
    <source>
        <strain evidence="5 6">ATCC 31532</strain>
    </source>
</reference>
<comment type="caution">
    <text evidence="5">The sequence shown here is derived from an EMBL/GenBank/DDBJ whole genome shotgun (WGS) entry which is preliminary data.</text>
</comment>
<evidence type="ECO:0000256" key="1">
    <source>
        <dbReference type="SAM" id="MobiDB-lite"/>
    </source>
</evidence>
<keyword evidence="6" id="KW-1185">Reference proteome</keyword>
<sequence>MKRLFTSQPARGGLALLLAAASLPAGAACSTAATQRIHQIQGAGAASPLQGQTVVAQGVVSGLLYGKDGPVGFFMQEAPQNQDQDPATSEGIYVYTGKLAVPVLRRGDVVGVRGKVVEFARKGDAGSETQLQPAAAADVQACGAQGALALTPLRLPLSGDPAQLEALAGMAVALEQPLYVADSYNYGRYGELMLSSQSRQWLPTQLHPPGSAAAQALRAANLRDRLLLDDGKTWQNADAWLPGPGGLSAAHTLRVGDRLDGLTGVVSFSNGGYRIQPLDLPRVVAANPRPAAPARLAGQLRLASFNVLNFFNGDGLGGGFPTARGAKTRADFLRQKAKIVSAIRALDADAVGLMEIENDGFGPQSAIQELAAALNDGQPADKQYRFAAPGAERIGSDAISPGMLYRPARLSPQGAAEVVAVGDPARNRPMLAQTFALGDGRKLTLAVNHLKSKGSSCADSQVDGVADIDLGDGQGNCNLTRSQAARDLLKWAQARAQGPQSGLLVMGDMNAYAKEDPIRILEQGGLANQLARFQPDAYSYVYGGESGNLDHVLADATLGQWVSRAGEWHVNADEPGVLEYGSEFKSAAQQQNYYATDAYRSSDHDPSYVDLQAAAGAPQRQDPSLPPSPASPAGAAGSVAAADPLLLALLGLGGLLAVRRRR</sequence>
<dbReference type="GO" id="GO:0004519">
    <property type="term" value="F:endonuclease activity"/>
    <property type="evidence" value="ECO:0007669"/>
    <property type="project" value="UniProtKB-KW"/>
</dbReference>
<dbReference type="RefSeq" id="WP_080770298.1">
    <property type="nucleotide sequence ID" value="NZ_CP142381.1"/>
</dbReference>
<organism evidence="5 6">
    <name type="scientific">Chromobacterium subtsugae</name>
    <dbReference type="NCBI Taxonomy" id="251747"/>
    <lineage>
        <taxon>Bacteria</taxon>
        <taxon>Pseudomonadati</taxon>
        <taxon>Pseudomonadota</taxon>
        <taxon>Betaproteobacteria</taxon>
        <taxon>Neisseriales</taxon>
        <taxon>Chromobacteriaceae</taxon>
        <taxon>Chromobacterium</taxon>
    </lineage>
</organism>
<dbReference type="Gene3D" id="3.60.10.10">
    <property type="entry name" value="Endonuclease/exonuclease/phosphatase"/>
    <property type="match status" value="1"/>
</dbReference>
<feature type="transmembrane region" description="Helical" evidence="2">
    <location>
        <begin position="635"/>
        <end position="658"/>
    </location>
</feature>
<keyword evidence="5" id="KW-0255">Endonuclease</keyword>
<dbReference type="PANTHER" id="PTHR42834:SF1">
    <property type="entry name" value="ENDONUCLEASE_EXONUCLEASE_PHOSPHATASE FAMILY PROTEIN (AFU_ORTHOLOGUE AFUA_3G09210)"/>
    <property type="match status" value="1"/>
</dbReference>
<dbReference type="Pfam" id="PF03372">
    <property type="entry name" value="Exo_endo_phos"/>
    <property type="match status" value="1"/>
</dbReference>
<dbReference type="InterPro" id="IPR005135">
    <property type="entry name" value="Endo/exonuclease/phosphatase"/>
</dbReference>
<keyword evidence="2" id="KW-0812">Transmembrane</keyword>
<gene>
    <name evidence="5" type="ORF">KIF53_16265</name>
</gene>
<keyword evidence="2" id="KW-0472">Membrane</keyword>
<keyword evidence="2" id="KW-1133">Transmembrane helix</keyword>
<keyword evidence="3" id="KW-0732">Signal</keyword>
<dbReference type="PROSITE" id="PS51257">
    <property type="entry name" value="PROKAR_LIPOPROTEIN"/>
    <property type="match status" value="1"/>
</dbReference>
<keyword evidence="5" id="KW-0540">Nuclease</keyword>